<evidence type="ECO:0000256" key="1">
    <source>
        <dbReference type="SAM" id="SignalP"/>
    </source>
</evidence>
<feature type="chain" id="PRO_5014598511" description="Lipoprotein" evidence="1">
    <location>
        <begin position="27"/>
        <end position="142"/>
    </location>
</feature>
<dbReference type="Proteomes" id="UP000231134">
    <property type="component" value="Unassembled WGS sequence"/>
</dbReference>
<evidence type="ECO:0000313" key="2">
    <source>
        <dbReference type="EMBL" id="PJJ41331.1"/>
    </source>
</evidence>
<sequence length="142" mass="15454">MNNKLFAFLFLLASSLFIFGCGSDKADELTPDLPAKTASIVTAPITVPNFVTPQNSSINENKAKQYVNASAALILLGEEWSEKIEKAKGEERLVILKNYEKARDQVCSRIGLAGLAEYNWITNVAVKDSSNADVFAKAGLKL</sequence>
<dbReference type="OrthoDB" id="9787174at2"/>
<dbReference type="PROSITE" id="PS51257">
    <property type="entry name" value="PROKAR_LIPOPROTEIN"/>
    <property type="match status" value="1"/>
</dbReference>
<comment type="caution">
    <text evidence="2">The sequence shown here is derived from an EMBL/GenBank/DDBJ whole genome shotgun (WGS) entry which is preliminary data.</text>
</comment>
<keyword evidence="3" id="KW-1185">Reference proteome</keyword>
<dbReference type="EMBL" id="PGEX01000001">
    <property type="protein sequence ID" value="PJJ41331.1"/>
    <property type="molecule type" value="Genomic_DNA"/>
</dbReference>
<dbReference type="AlphaFoldDB" id="A0A2M9A6I3"/>
<organism evidence="2 3">
    <name type="scientific">Hallerella succinigenes</name>
    <dbReference type="NCBI Taxonomy" id="1896222"/>
    <lineage>
        <taxon>Bacteria</taxon>
        <taxon>Pseudomonadati</taxon>
        <taxon>Fibrobacterota</taxon>
        <taxon>Fibrobacteria</taxon>
        <taxon>Fibrobacterales</taxon>
        <taxon>Fibrobacteraceae</taxon>
        <taxon>Hallerella</taxon>
    </lineage>
</organism>
<gene>
    <name evidence="2" type="ORF">BGX16_1295</name>
</gene>
<evidence type="ECO:0000313" key="3">
    <source>
        <dbReference type="Proteomes" id="UP000231134"/>
    </source>
</evidence>
<dbReference type="RefSeq" id="WP_100425316.1">
    <property type="nucleotide sequence ID" value="NZ_PGEX01000001.1"/>
</dbReference>
<name>A0A2M9A6I3_9BACT</name>
<accession>A0A2M9A6I3</accession>
<feature type="signal peptide" evidence="1">
    <location>
        <begin position="1"/>
        <end position="26"/>
    </location>
</feature>
<protein>
    <recommendedName>
        <fullName evidence="4">Lipoprotein</fullName>
    </recommendedName>
</protein>
<proteinExistence type="predicted"/>
<reference evidence="2 3" key="1">
    <citation type="submission" date="2017-11" db="EMBL/GenBank/DDBJ databases">
        <title>Animal gut microbial communities from fecal samples from Wisconsin, USA.</title>
        <authorList>
            <person name="Neumann A."/>
        </authorList>
    </citation>
    <scope>NUCLEOTIDE SEQUENCE [LARGE SCALE GENOMIC DNA]</scope>
    <source>
        <strain evidence="2 3">UWS3</strain>
    </source>
</reference>
<evidence type="ECO:0008006" key="4">
    <source>
        <dbReference type="Google" id="ProtNLM"/>
    </source>
</evidence>
<keyword evidence="1" id="KW-0732">Signal</keyword>